<protein>
    <submittedName>
        <fullName evidence="4">Flavin reductase (DIM6/NTAB) family NADH-FMN oxidoreductase RutF</fullName>
    </submittedName>
</protein>
<evidence type="ECO:0000256" key="1">
    <source>
        <dbReference type="ARBA" id="ARBA00008898"/>
    </source>
</evidence>
<dbReference type="InterPro" id="IPR002563">
    <property type="entry name" value="Flavin_Rdtase-like_dom"/>
</dbReference>
<evidence type="ECO:0000256" key="2">
    <source>
        <dbReference type="ARBA" id="ARBA00023002"/>
    </source>
</evidence>
<gene>
    <name evidence="4" type="ORF">EV678_2131</name>
</gene>
<comment type="caution">
    <text evidence="4">The sequence shown here is derived from an EMBL/GenBank/DDBJ whole genome shotgun (WGS) entry which is preliminary data.</text>
</comment>
<keyword evidence="2" id="KW-0560">Oxidoreductase</keyword>
<dbReference type="InterPro" id="IPR012349">
    <property type="entry name" value="Split_barrel_FMN-bd"/>
</dbReference>
<reference evidence="4 5" key="1">
    <citation type="submission" date="2019-02" db="EMBL/GenBank/DDBJ databases">
        <title>Genomic Encyclopedia of Type Strains, Phase IV (KMG-IV): sequencing the most valuable type-strain genomes for metagenomic binning, comparative biology and taxonomic classification.</title>
        <authorList>
            <person name="Goeker M."/>
        </authorList>
    </citation>
    <scope>NUCLEOTIDE SEQUENCE [LARGE SCALE GENOMIC DNA]</scope>
    <source>
        <strain evidence="4 5">DSM 21223</strain>
    </source>
</reference>
<dbReference type="Pfam" id="PF01613">
    <property type="entry name" value="Flavin_Reduct"/>
    <property type="match status" value="1"/>
</dbReference>
<dbReference type="SUPFAM" id="SSF50475">
    <property type="entry name" value="FMN-binding split barrel"/>
    <property type="match status" value="1"/>
</dbReference>
<evidence type="ECO:0000313" key="5">
    <source>
        <dbReference type="Proteomes" id="UP000292136"/>
    </source>
</evidence>
<name>A0ABY0IM30_9RHOO</name>
<dbReference type="PANTHER" id="PTHR30466:SF11">
    <property type="entry name" value="FLAVIN-DEPENDENT MONOOXYGENASE, REDUCTASE SUBUNIT HSAB"/>
    <property type="match status" value="1"/>
</dbReference>
<keyword evidence="5" id="KW-1185">Reference proteome</keyword>
<feature type="domain" description="Flavin reductase like" evidence="3">
    <location>
        <begin position="36"/>
        <end position="180"/>
    </location>
</feature>
<dbReference type="PANTHER" id="PTHR30466">
    <property type="entry name" value="FLAVIN REDUCTASE"/>
    <property type="match status" value="1"/>
</dbReference>
<accession>A0ABY0IM30</accession>
<dbReference type="SMART" id="SM00903">
    <property type="entry name" value="Flavin_Reduct"/>
    <property type="match status" value="1"/>
</dbReference>
<dbReference type="EMBL" id="SHKM01000002">
    <property type="protein sequence ID" value="RZT76256.1"/>
    <property type="molecule type" value="Genomic_DNA"/>
</dbReference>
<sequence>MTSSQNSALDLPCNTCDSDAAATPAPFDCRAFRNALGGFATGVTVVTAMAADGTPVGLTVSSFNSVSLEPPLVLWSLSANSPSLGIFESASHFAVNVLAANQEEVSNRFASRLEDKFDGVAWQPGLGGAPVLAGTCASFECANVARHAGGDHLIFIGQVERFAQDPAQPPLVFQGGRYRRLAD</sequence>
<organism evidence="4 5">
    <name type="scientific">Azospira oryzae</name>
    <dbReference type="NCBI Taxonomy" id="146939"/>
    <lineage>
        <taxon>Bacteria</taxon>
        <taxon>Pseudomonadati</taxon>
        <taxon>Pseudomonadota</taxon>
        <taxon>Betaproteobacteria</taxon>
        <taxon>Rhodocyclales</taxon>
        <taxon>Rhodocyclaceae</taxon>
        <taxon>Azospira</taxon>
    </lineage>
</organism>
<evidence type="ECO:0000313" key="4">
    <source>
        <dbReference type="EMBL" id="RZT76256.1"/>
    </source>
</evidence>
<comment type="similarity">
    <text evidence="1">Belongs to the non-flavoprotein flavin reductase family.</text>
</comment>
<evidence type="ECO:0000259" key="3">
    <source>
        <dbReference type="SMART" id="SM00903"/>
    </source>
</evidence>
<dbReference type="Gene3D" id="2.30.110.10">
    <property type="entry name" value="Electron Transport, Fmn-binding Protein, Chain A"/>
    <property type="match status" value="1"/>
</dbReference>
<dbReference type="RefSeq" id="WP_130459511.1">
    <property type="nucleotide sequence ID" value="NZ_SHKM01000002.1"/>
</dbReference>
<dbReference type="Proteomes" id="UP000292136">
    <property type="component" value="Unassembled WGS sequence"/>
</dbReference>
<proteinExistence type="inferred from homology"/>
<dbReference type="InterPro" id="IPR050268">
    <property type="entry name" value="NADH-dep_flavin_reductase"/>
</dbReference>